<dbReference type="Pfam" id="PF14432">
    <property type="entry name" value="DYW_deaminase"/>
    <property type="match status" value="1"/>
</dbReference>
<dbReference type="InterPro" id="IPR046848">
    <property type="entry name" value="E_motif"/>
</dbReference>
<evidence type="ECO:0000313" key="4">
    <source>
        <dbReference type="EMBL" id="PIA52392.1"/>
    </source>
</evidence>
<gene>
    <name evidence="4" type="ORF">AQUCO_01000337v1</name>
</gene>
<dbReference type="Gene3D" id="1.25.40.10">
    <property type="entry name" value="Tetratricopeptide repeat domain"/>
    <property type="match status" value="4"/>
</dbReference>
<evidence type="ECO:0000313" key="5">
    <source>
        <dbReference type="Proteomes" id="UP000230069"/>
    </source>
</evidence>
<dbReference type="Pfam" id="PF01535">
    <property type="entry name" value="PPR"/>
    <property type="match status" value="1"/>
</dbReference>
<feature type="repeat" description="PPR" evidence="2">
    <location>
        <begin position="196"/>
        <end position="230"/>
    </location>
</feature>
<name>A0A2G5E9F6_AQUCA</name>
<dbReference type="Pfam" id="PF13041">
    <property type="entry name" value="PPR_2"/>
    <property type="match status" value="3"/>
</dbReference>
<dbReference type="FunFam" id="1.25.40.10:FF:000515">
    <property type="entry name" value="Pentatricopeptide repeat-containing protein chloroplastic"/>
    <property type="match status" value="1"/>
</dbReference>
<dbReference type="GO" id="GO:0003723">
    <property type="term" value="F:RNA binding"/>
    <property type="evidence" value="ECO:0007669"/>
    <property type="project" value="InterPro"/>
</dbReference>
<accession>A0A2G5E9F6</accession>
<dbReference type="InterPro" id="IPR002885">
    <property type="entry name" value="PPR_rpt"/>
</dbReference>
<protein>
    <recommendedName>
        <fullName evidence="3">DYW domain-containing protein</fullName>
    </recommendedName>
</protein>
<dbReference type="AlphaFoldDB" id="A0A2G5E9F6"/>
<proteinExistence type="predicted"/>
<dbReference type="OrthoDB" id="1732327at2759"/>
<dbReference type="GO" id="GO:0009451">
    <property type="term" value="P:RNA modification"/>
    <property type="evidence" value="ECO:0007669"/>
    <property type="project" value="InterPro"/>
</dbReference>
<evidence type="ECO:0000259" key="3">
    <source>
        <dbReference type="Pfam" id="PF14432"/>
    </source>
</evidence>
<dbReference type="Proteomes" id="UP000230069">
    <property type="component" value="Unassembled WGS sequence"/>
</dbReference>
<feature type="repeat" description="PPR" evidence="2">
    <location>
        <begin position="400"/>
        <end position="434"/>
    </location>
</feature>
<dbReference type="FunFam" id="1.25.40.10:FF:000381">
    <property type="entry name" value="Pentatricopeptide repeat-containing protein"/>
    <property type="match status" value="1"/>
</dbReference>
<dbReference type="InterPro" id="IPR032867">
    <property type="entry name" value="DYW_dom"/>
</dbReference>
<dbReference type="InterPro" id="IPR011990">
    <property type="entry name" value="TPR-like_helical_dom_sf"/>
</dbReference>
<reference evidence="4 5" key="1">
    <citation type="submission" date="2017-09" db="EMBL/GenBank/DDBJ databases">
        <title>WGS assembly of Aquilegia coerulea Goldsmith.</title>
        <authorList>
            <person name="Hodges S."/>
            <person name="Kramer E."/>
            <person name="Nordborg M."/>
            <person name="Tomkins J."/>
            <person name="Borevitz J."/>
            <person name="Derieg N."/>
            <person name="Yan J."/>
            <person name="Mihaltcheva S."/>
            <person name="Hayes R.D."/>
            <person name="Rokhsar D."/>
        </authorList>
    </citation>
    <scope>NUCLEOTIDE SEQUENCE [LARGE SCALE GENOMIC DNA]</scope>
    <source>
        <strain evidence="5">cv. Goldsmith</strain>
    </source>
</reference>
<dbReference type="PANTHER" id="PTHR47926">
    <property type="entry name" value="PENTATRICOPEPTIDE REPEAT-CONTAINING PROTEIN"/>
    <property type="match status" value="1"/>
</dbReference>
<evidence type="ECO:0000256" key="2">
    <source>
        <dbReference type="PROSITE-ProRule" id="PRU00708"/>
    </source>
</evidence>
<feature type="domain" description="DYW" evidence="3">
    <location>
        <begin position="615"/>
        <end position="707"/>
    </location>
</feature>
<organism evidence="4 5">
    <name type="scientific">Aquilegia coerulea</name>
    <name type="common">Rocky mountain columbine</name>
    <dbReference type="NCBI Taxonomy" id="218851"/>
    <lineage>
        <taxon>Eukaryota</taxon>
        <taxon>Viridiplantae</taxon>
        <taxon>Streptophyta</taxon>
        <taxon>Embryophyta</taxon>
        <taxon>Tracheophyta</taxon>
        <taxon>Spermatophyta</taxon>
        <taxon>Magnoliopsida</taxon>
        <taxon>Ranunculales</taxon>
        <taxon>Ranunculaceae</taxon>
        <taxon>Thalictroideae</taxon>
        <taxon>Aquilegia</taxon>
    </lineage>
</organism>
<dbReference type="Pfam" id="PF20431">
    <property type="entry name" value="E_motif"/>
    <property type="match status" value="1"/>
</dbReference>
<evidence type="ECO:0000256" key="1">
    <source>
        <dbReference type="ARBA" id="ARBA00022737"/>
    </source>
</evidence>
<dbReference type="STRING" id="218851.A0A2G5E9F6"/>
<dbReference type="FunFam" id="1.25.40.10:FF:000436">
    <property type="entry name" value="Pentatricopeptide repeat-containing protein At5g39350 family"/>
    <property type="match status" value="1"/>
</dbReference>
<dbReference type="GO" id="GO:0008270">
    <property type="term" value="F:zinc ion binding"/>
    <property type="evidence" value="ECO:0007669"/>
    <property type="project" value="InterPro"/>
</dbReference>
<dbReference type="InParanoid" id="A0A2G5E9F6"/>
<sequence length="707" mass="78555">MSIVCRQNKFPLHFKSSSSMKLQNLNFSKIPQSSSYASILQLIRKLKPLQQVHANIITSGCSSNIYLSNRLMNSYSSFGLLTEAEYVFDQIPCKNIVSWTILISGYVKNDLFNKGFELFCKMKRNGFVPNVVTIVSVLPAFAKLGLIQIGKCVHCYLIRDGVEVNIFVETALVDMYAKFGLLNIARKMFDKMPKKNIVSWNAIMSGYSSNGFGKEAIWIYKKMQRNGVRPDFITIMSLLAACSNVGRVQIGGVVHCCVVKSGLENDLLTKTALMETYVKWKCIEDAYRIFKDEIPVKDVVTWTLLLSGFSDVKHGNKAMKFLNEMIIQPDISLDHIALTAMCSSCSQSGALQQGKRVHAITIKTGFGGNTFVGSSLIDMYANCGSLESAKRVFDGMKGKDVVCWNAMISAYGMNGHGCDAVDLFSQMKGLDITPDESTLVCVLCACSHAGMVDQGSSLFNHMDEEWNIVPNLQHYACMVDLLGRVGRLDDANTLIRDMPLQPDAAVYGALLSACKIHRNIELGLAAAQKLLELDPDDAGFYVLLSNMYASAGNWNGVQMTRVSLRTKGLKKIPGYSSAEIDGEVHTFMAGNKDHIHYPHISKFLKSLITKIEAAGYEPDTACIYQDVPDDTKRDILLHHSEKLAIAFGLLMTKPGTTIRIMKNLRICNDCHTASKYISNAVGREIIIKDTNRFHHFKDGVCSCNDYW</sequence>
<keyword evidence="5" id="KW-1185">Reference proteome</keyword>
<keyword evidence="1" id="KW-0677">Repeat</keyword>
<dbReference type="InterPro" id="IPR046960">
    <property type="entry name" value="PPR_At4g14850-like_plant"/>
</dbReference>
<dbReference type="PANTHER" id="PTHR47926:SF342">
    <property type="entry name" value="TETRATRICOPEPTIDE-LIKE HELICAL DOMAIN-CONTAINING PROTEIN-RELATED"/>
    <property type="match status" value="1"/>
</dbReference>
<dbReference type="FunFam" id="1.25.40.10:FF:002166">
    <property type="entry name" value="Pentatricopeptide (PPR) repeat-containing protein-like"/>
    <property type="match status" value="1"/>
</dbReference>
<feature type="repeat" description="PPR" evidence="2">
    <location>
        <begin position="95"/>
        <end position="129"/>
    </location>
</feature>
<dbReference type="NCBIfam" id="TIGR00756">
    <property type="entry name" value="PPR"/>
    <property type="match status" value="4"/>
</dbReference>
<dbReference type="PROSITE" id="PS51375">
    <property type="entry name" value="PPR"/>
    <property type="match status" value="3"/>
</dbReference>
<dbReference type="EMBL" id="KZ305027">
    <property type="protein sequence ID" value="PIA52392.1"/>
    <property type="molecule type" value="Genomic_DNA"/>
</dbReference>